<accession>A0A285D5J4</accession>
<feature type="transmembrane region" description="Helical" evidence="1">
    <location>
        <begin position="21"/>
        <end position="41"/>
    </location>
</feature>
<evidence type="ECO:0000256" key="1">
    <source>
        <dbReference type="SAM" id="Phobius"/>
    </source>
</evidence>
<dbReference type="Proteomes" id="UP000219467">
    <property type="component" value="Unassembled WGS sequence"/>
</dbReference>
<dbReference type="RefSeq" id="WP_097031724.1">
    <property type="nucleotide sequence ID" value="NZ_OAOQ01000023.1"/>
</dbReference>
<keyword evidence="1" id="KW-0812">Transmembrane</keyword>
<proteinExistence type="predicted"/>
<keyword evidence="1" id="KW-1133">Transmembrane helix</keyword>
<gene>
    <name evidence="2" type="ORF">SAMN05878503_12334</name>
</gene>
<keyword evidence="3" id="KW-1185">Reference proteome</keyword>
<sequence length="98" mass="10335">MTLQALWRGDLPLGQAFWSHAILYSGLASLTATVTAFALIAAEAPTALAATVYFLPTPYILVTLVGVWRSAARDPGPEARALAAKLAALLWAVAMILI</sequence>
<feature type="transmembrane region" description="Helical" evidence="1">
    <location>
        <begin position="47"/>
        <end position="67"/>
    </location>
</feature>
<dbReference type="OrthoDB" id="7861086at2"/>
<evidence type="ECO:0000313" key="2">
    <source>
        <dbReference type="EMBL" id="SNX74548.1"/>
    </source>
</evidence>
<organism evidence="2 3">
    <name type="scientific">Cereibacter ovatus</name>
    <dbReference type="NCBI Taxonomy" id="439529"/>
    <lineage>
        <taxon>Bacteria</taxon>
        <taxon>Pseudomonadati</taxon>
        <taxon>Pseudomonadota</taxon>
        <taxon>Alphaproteobacteria</taxon>
        <taxon>Rhodobacterales</taxon>
        <taxon>Paracoccaceae</taxon>
        <taxon>Cereibacter</taxon>
    </lineage>
</organism>
<keyword evidence="1" id="KW-0472">Membrane</keyword>
<dbReference type="EMBL" id="OAOQ01000023">
    <property type="protein sequence ID" value="SNX74548.1"/>
    <property type="molecule type" value="Genomic_DNA"/>
</dbReference>
<evidence type="ECO:0000313" key="3">
    <source>
        <dbReference type="Proteomes" id="UP000219467"/>
    </source>
</evidence>
<reference evidence="3" key="1">
    <citation type="submission" date="2017-08" db="EMBL/GenBank/DDBJ databases">
        <authorList>
            <person name="Varghese N."/>
            <person name="Submissions S."/>
        </authorList>
    </citation>
    <scope>NUCLEOTIDE SEQUENCE [LARGE SCALE GENOMIC DNA]</scope>
    <source>
        <strain evidence="3">JA234</strain>
    </source>
</reference>
<name>A0A285D5J4_9RHOB</name>
<dbReference type="AlphaFoldDB" id="A0A285D5J4"/>
<protein>
    <submittedName>
        <fullName evidence="2">Uncharacterized protein</fullName>
    </submittedName>
</protein>